<feature type="chain" id="PRO_5012419814" evidence="1">
    <location>
        <begin position="26"/>
        <end position="125"/>
    </location>
</feature>
<organism evidence="2 3">
    <name type="scientific">Danaus plexippus plexippus</name>
    <dbReference type="NCBI Taxonomy" id="278856"/>
    <lineage>
        <taxon>Eukaryota</taxon>
        <taxon>Metazoa</taxon>
        <taxon>Ecdysozoa</taxon>
        <taxon>Arthropoda</taxon>
        <taxon>Hexapoda</taxon>
        <taxon>Insecta</taxon>
        <taxon>Pterygota</taxon>
        <taxon>Neoptera</taxon>
        <taxon>Endopterygota</taxon>
        <taxon>Lepidoptera</taxon>
        <taxon>Glossata</taxon>
        <taxon>Ditrysia</taxon>
        <taxon>Papilionoidea</taxon>
        <taxon>Nymphalidae</taxon>
        <taxon>Danainae</taxon>
        <taxon>Danaini</taxon>
        <taxon>Danaina</taxon>
        <taxon>Danaus</taxon>
        <taxon>Danaus</taxon>
    </lineage>
</organism>
<feature type="signal peptide" evidence="1">
    <location>
        <begin position="1"/>
        <end position="25"/>
    </location>
</feature>
<dbReference type="Proteomes" id="UP000007151">
    <property type="component" value="Unassembled WGS sequence"/>
</dbReference>
<sequence>MKRILVLLVILNVLLLLLGSGEARAAKMKFCRTRILGKCIDWREHLIPASSSFRRLSHYTASVEHERTCLCEESYDELLDLRYGGGAQTSEDSCDPQELKVCVDGTPRTPVGLPRTREELDKHCL</sequence>
<evidence type="ECO:0000313" key="3">
    <source>
        <dbReference type="Proteomes" id="UP000007151"/>
    </source>
</evidence>
<keyword evidence="1" id="KW-0732">Signal</keyword>
<dbReference type="InParanoid" id="A0A212EU45"/>
<protein>
    <submittedName>
        <fullName evidence="2">Uncharacterized protein</fullName>
    </submittedName>
</protein>
<evidence type="ECO:0000256" key="1">
    <source>
        <dbReference type="SAM" id="SignalP"/>
    </source>
</evidence>
<comment type="caution">
    <text evidence="2">The sequence shown here is derived from an EMBL/GenBank/DDBJ whole genome shotgun (WGS) entry which is preliminary data.</text>
</comment>
<name>A0A212EU45_DANPL</name>
<accession>A0A212EU45</accession>
<dbReference type="EMBL" id="AGBW02012467">
    <property type="protein sequence ID" value="OWR45008.1"/>
    <property type="molecule type" value="Genomic_DNA"/>
</dbReference>
<dbReference type="KEGG" id="dpl:KGM_214529"/>
<evidence type="ECO:0000313" key="2">
    <source>
        <dbReference type="EMBL" id="OWR45008.1"/>
    </source>
</evidence>
<gene>
    <name evidence="2" type="ORF">KGM_214529</name>
</gene>
<reference evidence="2 3" key="1">
    <citation type="journal article" date="2011" name="Cell">
        <title>The monarch butterfly genome yields insights into long-distance migration.</title>
        <authorList>
            <person name="Zhan S."/>
            <person name="Merlin C."/>
            <person name="Boore J.L."/>
            <person name="Reppert S.M."/>
        </authorList>
    </citation>
    <scope>NUCLEOTIDE SEQUENCE [LARGE SCALE GENOMIC DNA]</scope>
    <source>
        <strain evidence="2">F-2</strain>
    </source>
</reference>
<dbReference type="AlphaFoldDB" id="A0A212EU45"/>
<keyword evidence="3" id="KW-1185">Reference proteome</keyword>
<proteinExistence type="predicted"/>